<proteinExistence type="predicted"/>
<dbReference type="Proteomes" id="UP000198211">
    <property type="component" value="Unassembled WGS sequence"/>
</dbReference>
<keyword evidence="3" id="KW-1185">Reference proteome</keyword>
<feature type="region of interest" description="Disordered" evidence="1">
    <location>
        <begin position="910"/>
        <end position="939"/>
    </location>
</feature>
<organism evidence="2 3">
    <name type="scientific">Phytophthora megakarya</name>
    <dbReference type="NCBI Taxonomy" id="4795"/>
    <lineage>
        <taxon>Eukaryota</taxon>
        <taxon>Sar</taxon>
        <taxon>Stramenopiles</taxon>
        <taxon>Oomycota</taxon>
        <taxon>Peronosporomycetes</taxon>
        <taxon>Peronosporales</taxon>
        <taxon>Peronosporaceae</taxon>
        <taxon>Phytophthora</taxon>
    </lineage>
</organism>
<name>A0A225W0T2_9STRA</name>
<protein>
    <submittedName>
        <fullName evidence="2">Uncharacterized protein</fullName>
    </submittedName>
</protein>
<feature type="compositionally biased region" description="Polar residues" evidence="1">
    <location>
        <begin position="920"/>
        <end position="930"/>
    </location>
</feature>
<dbReference type="EMBL" id="NBNE01002386">
    <property type="protein sequence ID" value="OWZ10627.1"/>
    <property type="molecule type" value="Genomic_DNA"/>
</dbReference>
<dbReference type="OrthoDB" id="125341at2759"/>
<dbReference type="AlphaFoldDB" id="A0A225W0T2"/>
<sequence length="996" mass="111079">MTEVVKRLTACTDAADLLSELRVVLSDLAGSQDIQAVVQSVAAFLTTTEERWTLATQTLISDLSRYTSECVVQLELLDALLTWAAQETVEKNHGILEILLQLFQVAITRLVHSGDSQRWIKWGEQVLAVVHQNSALMENQNLLETGEAAEEGSERPRSYVVEIAMLLMQLRKTVERDDDVTPELKTVTFIWKNLAKLATVFGQILVNAAISPAFDSSDESAKGTNVGEQAVEKFSVDELLTDAMVSVERSVGRLLCILDKNTTEEPNLGELKFLKLYWRAFQRLITAFADTLECELENCVLVVVNVTASLLYTMRHNLVPVTSKPGQELRVMLDQALHITEKFAGSGDNGVNFQRKQRFCTLLSYPSVDMIRAVGQRQPSEISNVDIENSIQWGQLLLLTACAGLSGDSSTNSADVDVPYDDANRAVEVSQLFSLYRECGLNDSISRSVEVTELFTDLMIEFLLNFDTIVELQLTLLKHTLYPDWMQRTLCWDIWRELLCFSWNESLAVQTLQMLIDATQWDGVSSDNPFILANGVEYEVLQLIAFLYTDLPVSLKDVCMDQVTAVIDMISSEGPGHQFNLRVASQMYLLEKLVGVHLLKEYDGPMKDEWISKYLPMCFECCGTVIELLSAERKNATAKRGSLLGMVRVLDMCFLVLRAVFDDNEPKQDDTAELSSILVRMATEALSQLAIHDKLNGGSQLTRAGQRHGKNGAHRNVKLENAASRCIGRAIETSLYLLSKLSPVLKTNKNNQCVRVMSDLLVIINTQHISHIGGMDGTLIVTARFAKEVLFDIQVAGDDMVVVWKLLLALFQKLFAATRSSNCQTPRLSLLLSTGLDALYELLAHSNIAEFPGSVLNMLLFEDIKEDFKQCVSMRKLVPGDIAKALETAQSSTLQLLKRNQNAHYRVFRERFPDEPAEPNQGNRNGSNKRSAGPSEMLPQKRHKLTHFVSLCREIESSLSSITDDETAATLSSGTELEDATSVLHKLLTKTITLCL</sequence>
<comment type="caution">
    <text evidence="2">The sequence shown here is derived from an EMBL/GenBank/DDBJ whole genome shotgun (WGS) entry which is preliminary data.</text>
</comment>
<evidence type="ECO:0000256" key="1">
    <source>
        <dbReference type="SAM" id="MobiDB-lite"/>
    </source>
</evidence>
<gene>
    <name evidence="2" type="ORF">PHMEG_00016490</name>
</gene>
<accession>A0A225W0T2</accession>
<reference evidence="3" key="1">
    <citation type="submission" date="2017-03" db="EMBL/GenBank/DDBJ databases">
        <title>Phytopthora megakarya and P. palmivora, two closely related causual agents of cacao black pod achieved similar genome size and gene model numbers by different mechanisms.</title>
        <authorList>
            <person name="Ali S."/>
            <person name="Shao J."/>
            <person name="Larry D.J."/>
            <person name="Kronmiller B."/>
            <person name="Shen D."/>
            <person name="Strem M.D."/>
            <person name="Melnick R.L."/>
            <person name="Guiltinan M.J."/>
            <person name="Tyler B.M."/>
            <person name="Meinhardt L.W."/>
            <person name="Bailey B.A."/>
        </authorList>
    </citation>
    <scope>NUCLEOTIDE SEQUENCE [LARGE SCALE GENOMIC DNA]</scope>
    <source>
        <strain evidence="3">zdho120</strain>
    </source>
</reference>
<evidence type="ECO:0000313" key="3">
    <source>
        <dbReference type="Proteomes" id="UP000198211"/>
    </source>
</evidence>
<evidence type="ECO:0000313" key="2">
    <source>
        <dbReference type="EMBL" id="OWZ10627.1"/>
    </source>
</evidence>